<reference evidence="1" key="1">
    <citation type="submission" date="2020-10" db="EMBL/GenBank/DDBJ databases">
        <title>Taxonomic study of unclassified bacteria belonging to the class Ktedonobacteria.</title>
        <authorList>
            <person name="Yabe S."/>
            <person name="Wang C.M."/>
            <person name="Zheng Y."/>
            <person name="Sakai Y."/>
            <person name="Cavaletti L."/>
            <person name="Monciardini P."/>
            <person name="Donadio S."/>
        </authorList>
    </citation>
    <scope>NUCLEOTIDE SEQUENCE</scope>
    <source>
        <strain evidence="1">ID150040</strain>
    </source>
</reference>
<evidence type="ECO:0000313" key="1">
    <source>
        <dbReference type="EMBL" id="GHO94981.1"/>
    </source>
</evidence>
<evidence type="ECO:0000313" key="2">
    <source>
        <dbReference type="Proteomes" id="UP000597444"/>
    </source>
</evidence>
<organism evidence="1 2">
    <name type="scientific">Reticulibacter mediterranei</name>
    <dbReference type="NCBI Taxonomy" id="2778369"/>
    <lineage>
        <taxon>Bacteria</taxon>
        <taxon>Bacillati</taxon>
        <taxon>Chloroflexota</taxon>
        <taxon>Ktedonobacteria</taxon>
        <taxon>Ktedonobacterales</taxon>
        <taxon>Reticulibacteraceae</taxon>
        <taxon>Reticulibacter</taxon>
    </lineage>
</organism>
<sequence>MSKIEVKNERVVNAQPEKVYDTLKDYKAKRPLFLTPNFLDYQVEQGGNGEGTVVRYRLQAARRERPYRIQVNEAVKGQVIQERDTNSSLVTTWTVSPLESGQQSRVSVATEWEGGQGVGGFFERTFAPLGLHRIYDQMLDQLTALVQPAGAVSVPQKSNSPVPLVLLAAGVVVGIAVLRKLQK</sequence>
<accession>A0A8J3IRN0</accession>
<dbReference type="Gene3D" id="3.30.530.20">
    <property type="match status" value="1"/>
</dbReference>
<comment type="caution">
    <text evidence="1">The sequence shown here is derived from an EMBL/GenBank/DDBJ whole genome shotgun (WGS) entry which is preliminary data.</text>
</comment>
<dbReference type="SUPFAM" id="SSF55961">
    <property type="entry name" value="Bet v1-like"/>
    <property type="match status" value="1"/>
</dbReference>
<dbReference type="Proteomes" id="UP000597444">
    <property type="component" value="Unassembled WGS sequence"/>
</dbReference>
<protein>
    <submittedName>
        <fullName evidence="1">Polyketide cyclase</fullName>
    </submittedName>
</protein>
<dbReference type="RefSeq" id="WP_220205686.1">
    <property type="nucleotide sequence ID" value="NZ_BNJK01000001.1"/>
</dbReference>
<keyword evidence="2" id="KW-1185">Reference proteome</keyword>
<dbReference type="CDD" id="cd07812">
    <property type="entry name" value="SRPBCC"/>
    <property type="match status" value="1"/>
</dbReference>
<dbReference type="EMBL" id="BNJK01000001">
    <property type="protein sequence ID" value="GHO94981.1"/>
    <property type="molecule type" value="Genomic_DNA"/>
</dbReference>
<dbReference type="AlphaFoldDB" id="A0A8J3IRN0"/>
<dbReference type="InterPro" id="IPR019587">
    <property type="entry name" value="Polyketide_cyclase/dehydratase"/>
</dbReference>
<dbReference type="InterPro" id="IPR023393">
    <property type="entry name" value="START-like_dom_sf"/>
</dbReference>
<dbReference type="Pfam" id="PF10604">
    <property type="entry name" value="Polyketide_cyc2"/>
    <property type="match status" value="1"/>
</dbReference>
<proteinExistence type="predicted"/>
<name>A0A8J3IRN0_9CHLR</name>
<gene>
    <name evidence="1" type="ORF">KSF_050290</name>
</gene>